<evidence type="ECO:0000313" key="2">
    <source>
        <dbReference type="Proteomes" id="UP000221734"/>
    </source>
</evidence>
<dbReference type="OrthoDB" id="247764at2"/>
<dbReference type="RefSeq" id="WP_099326830.1">
    <property type="nucleotide sequence ID" value="NZ_CP049055.1"/>
</dbReference>
<name>A0A2C9CLH0_KUEST</name>
<gene>
    <name evidence="1" type="ORF">KSMBR1_3961</name>
</gene>
<organism evidence="1 2">
    <name type="scientific">Kuenenia stuttgartiensis</name>
    <dbReference type="NCBI Taxonomy" id="174633"/>
    <lineage>
        <taxon>Bacteria</taxon>
        <taxon>Pseudomonadati</taxon>
        <taxon>Planctomycetota</taxon>
        <taxon>Candidatus Brocadiia</taxon>
        <taxon>Candidatus Brocadiales</taxon>
        <taxon>Candidatus Brocadiaceae</taxon>
        <taxon>Candidatus Kuenenia</taxon>
    </lineage>
</organism>
<dbReference type="KEGG" id="kst:KSMBR1_3961"/>
<keyword evidence="2" id="KW-1185">Reference proteome</keyword>
<protein>
    <submittedName>
        <fullName evidence="1">Uncharacterized protein</fullName>
    </submittedName>
</protein>
<evidence type="ECO:0000313" key="1">
    <source>
        <dbReference type="EMBL" id="SOH06433.1"/>
    </source>
</evidence>
<dbReference type="Proteomes" id="UP000221734">
    <property type="component" value="Chromosome Kuenenia_stuttgartiensis_MBR1"/>
</dbReference>
<sequence>MTTLRTTLAEMVNRTVERLSGEKKIFRDTLIGNIREFIDNFGTMNINDDAALAAAVEKCNRALNGVSVEAIRSDDQFRHSIANSMKTVQGQLAGMMIGAPIRRLRKVGSSIIDNYRNKKMTPAFSECPFF</sequence>
<dbReference type="EMBL" id="LT934425">
    <property type="protein sequence ID" value="SOH06433.1"/>
    <property type="molecule type" value="Genomic_DNA"/>
</dbReference>
<accession>A0A2C9CLH0</accession>
<proteinExistence type="predicted"/>
<reference evidence="2" key="1">
    <citation type="submission" date="2017-10" db="EMBL/GenBank/DDBJ databases">
        <authorList>
            <person name="Frank J."/>
        </authorList>
    </citation>
    <scope>NUCLEOTIDE SEQUENCE [LARGE SCALE GENOMIC DNA]</scope>
</reference>
<dbReference type="AlphaFoldDB" id="A0A2C9CLH0"/>